<evidence type="ECO:0000313" key="1">
    <source>
        <dbReference type="EMBL" id="EID53383.1"/>
    </source>
</evidence>
<accession>I0UZT0</accession>
<reference evidence="1 2" key="1">
    <citation type="submission" date="2012-01" db="EMBL/GenBank/DDBJ databases">
        <title>Improved High-Quality Draft sequence of Saccharomonospora xinjiangensis XJ-54.</title>
        <authorList>
            <consortium name="US DOE Joint Genome Institute"/>
            <person name="Lucas S."/>
            <person name="Han J."/>
            <person name="Lapidus A."/>
            <person name="Cheng J.-F."/>
            <person name="Goodwin L."/>
            <person name="Pitluck S."/>
            <person name="Peters L."/>
            <person name="Mikhailova N."/>
            <person name="Teshima H."/>
            <person name="Detter J.C."/>
            <person name="Han C."/>
            <person name="Tapia R."/>
            <person name="Land M."/>
            <person name="Hauser L."/>
            <person name="Kyrpides N."/>
            <person name="Ivanova N."/>
            <person name="Pagani I."/>
            <person name="Brambilla E.-M."/>
            <person name="Klenk H.-P."/>
            <person name="Woyke T."/>
        </authorList>
    </citation>
    <scope>NUCLEOTIDE SEQUENCE [LARGE SCALE GENOMIC DNA]</scope>
    <source>
        <strain evidence="1 2">XJ-54</strain>
    </source>
</reference>
<sequence>MAGARACSWKRKKQNPLEDTLIIGLAVRDKQSVDTIADVGGGINSGEINGRTAAEAPDPTSGGCTLAIAIDDGSRIDVNVLGEDVNDACDVARDIAYLVEPRLPKP</sequence>
<evidence type="ECO:0000313" key="2">
    <source>
        <dbReference type="Proteomes" id="UP000004691"/>
    </source>
</evidence>
<proteinExistence type="predicted"/>
<keyword evidence="2" id="KW-1185">Reference proteome</keyword>
<dbReference type="Proteomes" id="UP000004691">
    <property type="component" value="Unassembled WGS sequence"/>
</dbReference>
<dbReference type="EMBL" id="JH636049">
    <property type="protein sequence ID" value="EID53383.1"/>
    <property type="molecule type" value="Genomic_DNA"/>
</dbReference>
<dbReference type="AlphaFoldDB" id="I0UZT0"/>
<protein>
    <submittedName>
        <fullName evidence="1">Uncharacterized protein</fullName>
    </submittedName>
</protein>
<name>I0UZT0_9PSEU</name>
<dbReference type="Pfam" id="PF12079">
    <property type="entry name" value="DUF3558"/>
    <property type="match status" value="1"/>
</dbReference>
<dbReference type="InterPro" id="IPR024520">
    <property type="entry name" value="DUF3558"/>
</dbReference>
<dbReference type="HOGENOM" id="CLU_121935_2_0_11"/>
<gene>
    <name evidence="1" type="ORF">SacxiDRAFT_1124</name>
</gene>
<organism evidence="1 2">
    <name type="scientific">Saccharomonospora xinjiangensis XJ-54</name>
    <dbReference type="NCBI Taxonomy" id="882086"/>
    <lineage>
        <taxon>Bacteria</taxon>
        <taxon>Bacillati</taxon>
        <taxon>Actinomycetota</taxon>
        <taxon>Actinomycetes</taxon>
        <taxon>Pseudonocardiales</taxon>
        <taxon>Pseudonocardiaceae</taxon>
        <taxon>Saccharomonospora</taxon>
    </lineage>
</organism>